<reference evidence="8 9" key="1">
    <citation type="submission" date="2019-03" db="EMBL/GenBank/DDBJ databases">
        <title>Sequencing 23 genomes of Wallemia ichthyophaga.</title>
        <authorList>
            <person name="Gostincar C."/>
        </authorList>
    </citation>
    <scope>NUCLEOTIDE SEQUENCE [LARGE SCALE GENOMIC DNA]</scope>
    <source>
        <strain evidence="8 9">EXF-8621</strain>
    </source>
</reference>
<organism evidence="8 9">
    <name type="scientific">Wallemia ichthyophaga</name>
    <dbReference type="NCBI Taxonomy" id="245174"/>
    <lineage>
        <taxon>Eukaryota</taxon>
        <taxon>Fungi</taxon>
        <taxon>Dikarya</taxon>
        <taxon>Basidiomycota</taxon>
        <taxon>Wallemiomycotina</taxon>
        <taxon>Wallemiomycetes</taxon>
        <taxon>Wallemiales</taxon>
        <taxon>Wallemiaceae</taxon>
        <taxon>Wallemia</taxon>
    </lineage>
</organism>
<evidence type="ECO:0000256" key="1">
    <source>
        <dbReference type="ARBA" id="ARBA00004123"/>
    </source>
</evidence>
<dbReference type="GO" id="GO:0003723">
    <property type="term" value="F:RNA binding"/>
    <property type="evidence" value="ECO:0007669"/>
    <property type="project" value="UniProtKB-KW"/>
</dbReference>
<evidence type="ECO:0000256" key="3">
    <source>
        <dbReference type="ARBA" id="ARBA00009138"/>
    </source>
</evidence>
<keyword evidence="5" id="KW-0694">RNA-binding</keyword>
<gene>
    <name evidence="8" type="ORF">E3P90_03454</name>
</gene>
<evidence type="ECO:0000256" key="5">
    <source>
        <dbReference type="ARBA" id="ARBA00022884"/>
    </source>
</evidence>
<evidence type="ECO:0000313" key="8">
    <source>
        <dbReference type="EMBL" id="TIB09001.1"/>
    </source>
</evidence>
<comment type="subcellular location">
    <subcellularLocation>
        <location evidence="2">Cytoplasm</location>
        <location evidence="2">P-body</location>
    </subcellularLocation>
    <subcellularLocation>
        <location evidence="1">Nucleus</location>
    </subcellularLocation>
</comment>
<dbReference type="InterPro" id="IPR019167">
    <property type="entry name" value="PAT1_dom"/>
</dbReference>
<protein>
    <recommendedName>
        <fullName evidence="7">mRNA decay factor PAT1 domain-containing protein</fullName>
    </recommendedName>
</protein>
<evidence type="ECO:0000256" key="2">
    <source>
        <dbReference type="ARBA" id="ARBA00004201"/>
    </source>
</evidence>
<evidence type="ECO:0000259" key="7">
    <source>
        <dbReference type="Pfam" id="PF09770"/>
    </source>
</evidence>
<dbReference type="GO" id="GO:0005634">
    <property type="term" value="C:nucleus"/>
    <property type="evidence" value="ECO:0007669"/>
    <property type="project" value="UniProtKB-SubCell"/>
</dbReference>
<evidence type="ECO:0000256" key="4">
    <source>
        <dbReference type="ARBA" id="ARBA00022490"/>
    </source>
</evidence>
<dbReference type="AlphaFoldDB" id="A0A4T0G6F4"/>
<dbReference type="GO" id="GO:0033962">
    <property type="term" value="P:P-body assembly"/>
    <property type="evidence" value="ECO:0007669"/>
    <property type="project" value="TreeGrafter"/>
</dbReference>
<sequence>MSNSNLPDFFKSNSKPNNNFKSIWNNNDALPTLSFTDSLNSFNQLDLNGTNNVIDNNNVIDTGTVINTGTAIDNPTPSHSLNATPQLHQIHPQPYNPTHTHPQMHSQTPPTIPPTLPTPPSTDQIIRHQELQDLKRRRKAIKISSMSNYNHLMTPSDKSYILRIQLSSLATADPYTDDFYAQIYSILMRKNQGVLNVGGMALSVAAGSTHSGIGIGAAKKLRDQIDKIVRSKRQNQLDDKNNLNQEKSLVGALGTSTKTNSRAPRQVLQIDSDISSESTKASAIDVLSSLQKGYPISSNSSNSPQPPLTRRQCLMASEKLYDHVLALESLARSKPNESPTEQVNEEDHVQSTQAWQSQYANHIDAVWKGLRVMEPLELSNPHPFISLIALPKTSKLLPRATRHLDHQQILTINTLIIACFSQLLSLQDSCGSFVEAFLSGVVPQFMSMIAGVSLRLVAGMLALFVERNDVVTVAQSKPGLAFLTILLSRAEILKQIPLGVEQAPAPEETAQWDQIFSLFLHKLLTHLPHLFPSQREKAARGFGGVPGVPAVDTHTTTLLLDNDDESVWRFLAAIALNSDNIQQSSLVQDVRDVVHENVVSAQQAWVPAQSAHKRISNVNVFLHALGLDVSQLGV</sequence>
<keyword evidence="4" id="KW-0963">Cytoplasm</keyword>
<evidence type="ECO:0000313" key="9">
    <source>
        <dbReference type="Proteomes" id="UP000306954"/>
    </source>
</evidence>
<proteinExistence type="inferred from homology"/>
<dbReference type="GO" id="GO:0000932">
    <property type="term" value="C:P-body"/>
    <property type="evidence" value="ECO:0007669"/>
    <property type="project" value="UniProtKB-SubCell"/>
</dbReference>
<name>A0A4T0G6F4_WALIC</name>
<dbReference type="PANTHER" id="PTHR21551">
    <property type="entry name" value="TOPOISOMERASE II-ASSOCIATED PROTEIN PAT1"/>
    <property type="match status" value="1"/>
</dbReference>
<feature type="domain" description="mRNA decay factor PAT1" evidence="7">
    <location>
        <begin position="72"/>
        <end position="629"/>
    </location>
</feature>
<dbReference type="GO" id="GO:0000290">
    <property type="term" value="P:deadenylation-dependent decapping of nuclear-transcribed mRNA"/>
    <property type="evidence" value="ECO:0007669"/>
    <property type="project" value="InterPro"/>
</dbReference>
<comment type="similarity">
    <text evidence="3">Belongs to the PAT1 family.</text>
</comment>
<dbReference type="EMBL" id="SPOF01000048">
    <property type="protein sequence ID" value="TIB09001.1"/>
    <property type="molecule type" value="Genomic_DNA"/>
</dbReference>
<evidence type="ECO:0000256" key="6">
    <source>
        <dbReference type="ARBA" id="ARBA00023242"/>
    </source>
</evidence>
<accession>A0A4T0G6F4</accession>
<comment type="caution">
    <text evidence="8">The sequence shown here is derived from an EMBL/GenBank/DDBJ whole genome shotgun (WGS) entry which is preliminary data.</text>
</comment>
<dbReference type="InterPro" id="IPR039900">
    <property type="entry name" value="Pat1-like"/>
</dbReference>
<dbReference type="Pfam" id="PF09770">
    <property type="entry name" value="PAT1"/>
    <property type="match status" value="1"/>
</dbReference>
<dbReference type="Proteomes" id="UP000306954">
    <property type="component" value="Unassembled WGS sequence"/>
</dbReference>
<keyword evidence="6" id="KW-0539">Nucleus</keyword>
<dbReference type="PANTHER" id="PTHR21551:SF0">
    <property type="entry name" value="PROTEIN ASSOCIATED WITH TOPO II RELATED-1, ISOFORM A"/>
    <property type="match status" value="1"/>
</dbReference>